<dbReference type="PANTHER" id="PTHR33057">
    <property type="entry name" value="TRANSCRIPTION REPRESSOR OFP7-RELATED"/>
    <property type="match status" value="1"/>
</dbReference>
<dbReference type="KEGG" id="pda:120106636"/>
<dbReference type="PROSITE" id="PS51754">
    <property type="entry name" value="OVATE"/>
    <property type="match status" value="1"/>
</dbReference>
<feature type="compositionally biased region" description="Basic residues" evidence="7">
    <location>
        <begin position="158"/>
        <end position="174"/>
    </location>
</feature>
<dbReference type="GeneID" id="120106636"/>
<dbReference type="InterPro" id="IPR038933">
    <property type="entry name" value="Ovate"/>
</dbReference>
<dbReference type="OrthoDB" id="1928390at2759"/>
<keyword evidence="9" id="KW-1185">Reference proteome</keyword>
<evidence type="ECO:0000259" key="8">
    <source>
        <dbReference type="PROSITE" id="PS51754"/>
    </source>
</evidence>
<dbReference type="GO" id="GO:0005634">
    <property type="term" value="C:nucleus"/>
    <property type="evidence" value="ECO:0007669"/>
    <property type="project" value="UniProtKB-SubCell"/>
</dbReference>
<keyword evidence="5 6" id="KW-0539">Nucleus</keyword>
<accession>A0A8B8ZMV1</accession>
<dbReference type="Proteomes" id="UP000228380">
    <property type="component" value="Unplaced"/>
</dbReference>
<reference evidence="10" key="1">
    <citation type="submission" date="2025-08" db="UniProtKB">
        <authorList>
            <consortium name="RefSeq"/>
        </authorList>
    </citation>
    <scope>IDENTIFICATION</scope>
    <source>
        <tissue evidence="10">Young leaves</tissue>
    </source>
</reference>
<comment type="function">
    <text evidence="6">Transcriptional repressor that regulates multiple aspects of plant growth and development.</text>
</comment>
<evidence type="ECO:0000313" key="10">
    <source>
        <dbReference type="RefSeq" id="XP_038975560.1"/>
    </source>
</evidence>
<sequence length="360" mass="39824">MAKRFRLRLSRVITSFQSCRTKDDAGVTDTTTPSFRLSPVNHKALDIDFPPPPSPAAPAFLRRHPPVVSAACGCRPSRRGGHLSAAGDEADDLALARGTPAYLWRKDEKWHVVAYAAGGGNGDDFASSPRRKIDSDDGGDIFPPVAMARARRREVERRRLRRRAEARRSSRYRARVSTSSADSGWFSSDGDEENDEREGGDNFDKEDEDDDDDETETLVSSTDNSSDNVLRRRRMTRRRNGEVVKCLPSPEGAAAAVLRRLVPCGAAAMAEGKVRESFAVVKRSEDPRADFRRSMAEMVVEKEMYEAGDLEQLLHCFLSLNSRRHHGAIVAAFSDIWDALFPATATPAAAAPTFPKISYK</sequence>
<evidence type="ECO:0000256" key="7">
    <source>
        <dbReference type="SAM" id="MobiDB-lite"/>
    </source>
</evidence>
<organism evidence="9 10">
    <name type="scientific">Phoenix dactylifera</name>
    <name type="common">Date palm</name>
    <dbReference type="NCBI Taxonomy" id="42345"/>
    <lineage>
        <taxon>Eukaryota</taxon>
        <taxon>Viridiplantae</taxon>
        <taxon>Streptophyta</taxon>
        <taxon>Embryophyta</taxon>
        <taxon>Tracheophyta</taxon>
        <taxon>Spermatophyta</taxon>
        <taxon>Magnoliopsida</taxon>
        <taxon>Liliopsida</taxon>
        <taxon>Arecaceae</taxon>
        <taxon>Coryphoideae</taxon>
        <taxon>Phoeniceae</taxon>
        <taxon>Phoenix</taxon>
    </lineage>
</organism>
<dbReference type="AlphaFoldDB" id="A0A8B8ZMV1"/>
<feature type="region of interest" description="Disordered" evidence="7">
    <location>
        <begin position="118"/>
        <end position="235"/>
    </location>
</feature>
<dbReference type="Pfam" id="PF04844">
    <property type="entry name" value="Ovate"/>
    <property type="match status" value="1"/>
</dbReference>
<evidence type="ECO:0000256" key="6">
    <source>
        <dbReference type="RuleBase" id="RU367028"/>
    </source>
</evidence>
<evidence type="ECO:0000256" key="3">
    <source>
        <dbReference type="ARBA" id="ARBA00023015"/>
    </source>
</evidence>
<keyword evidence="4 6" id="KW-0804">Transcription</keyword>
<keyword evidence="2 6" id="KW-0678">Repressor</keyword>
<gene>
    <name evidence="10" type="primary">LOC120106636</name>
</gene>
<evidence type="ECO:0000313" key="9">
    <source>
        <dbReference type="Proteomes" id="UP000228380"/>
    </source>
</evidence>
<evidence type="ECO:0000256" key="4">
    <source>
        <dbReference type="ARBA" id="ARBA00023163"/>
    </source>
</evidence>
<dbReference type="GO" id="GO:0045892">
    <property type="term" value="P:negative regulation of DNA-templated transcription"/>
    <property type="evidence" value="ECO:0007669"/>
    <property type="project" value="UniProtKB-UniRule"/>
</dbReference>
<feature type="compositionally biased region" description="Polar residues" evidence="7">
    <location>
        <begin position="218"/>
        <end position="228"/>
    </location>
</feature>
<dbReference type="InterPro" id="IPR006458">
    <property type="entry name" value="Ovate_C"/>
</dbReference>
<dbReference type="NCBIfam" id="TIGR01568">
    <property type="entry name" value="A_thal_3678"/>
    <property type="match status" value="1"/>
</dbReference>
<evidence type="ECO:0000256" key="1">
    <source>
        <dbReference type="ARBA" id="ARBA00004123"/>
    </source>
</evidence>
<dbReference type="PANTHER" id="PTHR33057:SF224">
    <property type="entry name" value="TRANSCRIPTION REPRESSOR"/>
    <property type="match status" value="1"/>
</dbReference>
<proteinExistence type="predicted"/>
<feature type="domain" description="OVATE" evidence="8">
    <location>
        <begin position="280"/>
        <end position="339"/>
    </location>
</feature>
<keyword evidence="3 6" id="KW-0805">Transcription regulation</keyword>
<name>A0A8B8ZMV1_PHODC</name>
<feature type="compositionally biased region" description="Acidic residues" evidence="7">
    <location>
        <begin position="204"/>
        <end position="216"/>
    </location>
</feature>
<evidence type="ECO:0000256" key="5">
    <source>
        <dbReference type="ARBA" id="ARBA00023242"/>
    </source>
</evidence>
<dbReference type="RefSeq" id="XP_038975560.1">
    <property type="nucleotide sequence ID" value="XM_039119632.1"/>
</dbReference>
<protein>
    <recommendedName>
        <fullName evidence="6">Transcription repressor</fullName>
    </recommendedName>
    <alternativeName>
        <fullName evidence="6">Ovate family protein</fullName>
    </alternativeName>
</protein>
<evidence type="ECO:0000256" key="2">
    <source>
        <dbReference type="ARBA" id="ARBA00022491"/>
    </source>
</evidence>
<comment type="subcellular location">
    <subcellularLocation>
        <location evidence="1 6">Nucleus</location>
    </subcellularLocation>
</comment>